<keyword evidence="3 4" id="KW-0472">Membrane</keyword>
<dbReference type="PANTHER" id="PTHR46080:SF3">
    <property type="entry name" value="MITOCHONDRIAL SUBSTRATE CARRIER FAMILY PROTEIN"/>
    <property type="match status" value="1"/>
</dbReference>
<reference evidence="7" key="1">
    <citation type="journal article" date="2020" name="bioRxiv">
        <title>Comparative genomics of Chlamydomonas.</title>
        <authorList>
            <person name="Craig R.J."/>
            <person name="Hasan A.R."/>
            <person name="Ness R.W."/>
            <person name="Keightley P.D."/>
        </authorList>
    </citation>
    <scope>NUCLEOTIDE SEQUENCE</scope>
    <source>
        <strain evidence="7">SAG 7.73</strain>
    </source>
</reference>
<dbReference type="PANTHER" id="PTHR46080">
    <property type="entry name" value="MITOCHONDRIAL SUBSTRATE CARRIER FAMILY PROTEIN J"/>
    <property type="match status" value="1"/>
</dbReference>
<dbReference type="PROSITE" id="PS50920">
    <property type="entry name" value="SOLCAR"/>
    <property type="match status" value="3"/>
</dbReference>
<comment type="subcellular location">
    <subcellularLocation>
        <location evidence="1">Membrane</location>
        <topology evidence="1">Multi-pass membrane protein</topology>
    </subcellularLocation>
</comment>
<dbReference type="InterPro" id="IPR023395">
    <property type="entry name" value="MCP_dom_sf"/>
</dbReference>
<dbReference type="Pfam" id="PF00153">
    <property type="entry name" value="Mito_carr"/>
    <property type="match status" value="3"/>
</dbReference>
<evidence type="ECO:0000313" key="8">
    <source>
        <dbReference type="Proteomes" id="UP000650467"/>
    </source>
</evidence>
<evidence type="ECO:0008006" key="9">
    <source>
        <dbReference type="Google" id="ProtNLM"/>
    </source>
</evidence>
<protein>
    <recommendedName>
        <fullName evidence="9">Mitochondrial carrier protein</fullName>
    </recommendedName>
</protein>
<evidence type="ECO:0000256" key="4">
    <source>
        <dbReference type="PROSITE-ProRule" id="PRU00282"/>
    </source>
</evidence>
<proteinExistence type="inferred from homology"/>
<keyword evidence="5" id="KW-0813">Transport</keyword>
<dbReference type="InterPro" id="IPR018108">
    <property type="entry name" value="MCP_transmembrane"/>
</dbReference>
<dbReference type="OrthoDB" id="250329at2759"/>
<feature type="repeat" description="Solcar" evidence="4">
    <location>
        <begin position="152"/>
        <end position="241"/>
    </location>
</feature>
<keyword evidence="2 4" id="KW-0812">Transmembrane</keyword>
<dbReference type="SUPFAM" id="SSF103506">
    <property type="entry name" value="Mitochondrial carrier"/>
    <property type="match status" value="1"/>
</dbReference>
<dbReference type="AlphaFoldDB" id="A0A835T0J5"/>
<evidence type="ECO:0000256" key="3">
    <source>
        <dbReference type="ARBA" id="ARBA00023136"/>
    </source>
</evidence>
<dbReference type="GO" id="GO:0016020">
    <property type="term" value="C:membrane"/>
    <property type="evidence" value="ECO:0007669"/>
    <property type="project" value="UniProtKB-SubCell"/>
</dbReference>
<gene>
    <name evidence="7" type="ORF">HXX76_007178</name>
</gene>
<dbReference type="Proteomes" id="UP000650467">
    <property type="component" value="Unassembled WGS sequence"/>
</dbReference>
<feature type="repeat" description="Solcar" evidence="4">
    <location>
        <begin position="269"/>
        <end position="356"/>
    </location>
</feature>
<dbReference type="Gene3D" id="1.50.40.10">
    <property type="entry name" value="Mitochondrial carrier domain"/>
    <property type="match status" value="2"/>
</dbReference>
<evidence type="ECO:0000256" key="1">
    <source>
        <dbReference type="ARBA" id="ARBA00004141"/>
    </source>
</evidence>
<dbReference type="EMBL" id="JAEHOC010000015">
    <property type="protein sequence ID" value="KAG2435091.1"/>
    <property type="molecule type" value="Genomic_DNA"/>
</dbReference>
<evidence type="ECO:0000256" key="2">
    <source>
        <dbReference type="ARBA" id="ARBA00022692"/>
    </source>
</evidence>
<evidence type="ECO:0000313" key="7">
    <source>
        <dbReference type="EMBL" id="KAG2435091.1"/>
    </source>
</evidence>
<comment type="caution">
    <text evidence="7">The sequence shown here is derived from an EMBL/GenBank/DDBJ whole genome shotgun (WGS) entry which is preliminary data.</text>
</comment>
<comment type="similarity">
    <text evidence="5">Belongs to the mitochondrial carrier (TC 2.A.29) family.</text>
</comment>
<name>A0A835T0J5_CHLIN</name>
<evidence type="ECO:0000256" key="6">
    <source>
        <dbReference type="SAM" id="MobiDB-lite"/>
    </source>
</evidence>
<evidence type="ECO:0000256" key="5">
    <source>
        <dbReference type="RuleBase" id="RU000488"/>
    </source>
</evidence>
<organism evidence="7 8">
    <name type="scientific">Chlamydomonas incerta</name>
    <dbReference type="NCBI Taxonomy" id="51695"/>
    <lineage>
        <taxon>Eukaryota</taxon>
        <taxon>Viridiplantae</taxon>
        <taxon>Chlorophyta</taxon>
        <taxon>core chlorophytes</taxon>
        <taxon>Chlorophyceae</taxon>
        <taxon>CS clade</taxon>
        <taxon>Chlamydomonadales</taxon>
        <taxon>Chlamydomonadaceae</taxon>
        <taxon>Chlamydomonas</taxon>
    </lineage>
</organism>
<keyword evidence="8" id="KW-1185">Reference proteome</keyword>
<sequence>MTLPGIGGGFRGARQTASTIMRSEGVPGFYRGFGTVIFGTIPARAVYLTTLEWTKSEVGKVVGDMGVTGPAAAGLANFAGGALASLATQSVTVPIDVISQKQIVHGDETVVARHQLNLGPGQAAAPAAPAASAGQGKPAPAASSPASGASPSGAIDTAAAAARSSGAASTSGRPAGAAVAESGGAAAASTVVRRIGPVQMIRLIIKEEGLAGLYRGFIPSVATFVPSSAVWWGAYGAYQKTIWSFVSDSGTGPAGSGEELLHQPHTTGTVVAVQTTSSVLAGCTSSIVTTPLDLIKTRIQVSYKHDGATPSFMDVARQILREDGAAGFLRGAVPRMVNASLWGTCMVSVYEHLKRVCAKDPTD</sequence>
<feature type="repeat" description="Solcar" evidence="4">
    <location>
        <begin position="1"/>
        <end position="57"/>
    </location>
</feature>
<feature type="region of interest" description="Disordered" evidence="6">
    <location>
        <begin position="121"/>
        <end position="155"/>
    </location>
</feature>
<accession>A0A835T0J5</accession>